<dbReference type="PANTHER" id="PTHR39430:SF1">
    <property type="entry name" value="PROTEASE"/>
    <property type="match status" value="1"/>
</dbReference>
<dbReference type="RefSeq" id="WP_064031705.1">
    <property type="nucleotide sequence ID" value="NZ_LUUK01000230.1"/>
</dbReference>
<feature type="domain" description="CAAX prenyl protease 2/Lysostaphin resistance protein A-like" evidence="2">
    <location>
        <begin position="121"/>
        <end position="238"/>
    </location>
</feature>
<evidence type="ECO:0000256" key="1">
    <source>
        <dbReference type="SAM" id="Phobius"/>
    </source>
</evidence>
<accession>A0A177N0R7</accession>
<feature type="transmembrane region" description="Helical" evidence="1">
    <location>
        <begin position="121"/>
        <end position="138"/>
    </location>
</feature>
<gene>
    <name evidence="3" type="ORF">A1355_15780</name>
</gene>
<feature type="transmembrane region" description="Helical" evidence="1">
    <location>
        <begin position="263"/>
        <end position="287"/>
    </location>
</feature>
<feature type="transmembrane region" description="Helical" evidence="1">
    <location>
        <begin position="82"/>
        <end position="101"/>
    </location>
</feature>
<sequence length="297" mass="32888">MRTAIALLAPLALLLLLAVVAGFIGYGVLLLVGDVLPLAKLVSKITLVLLLLSVWPLKHYLRLDWSNFGFASREVFFRQMGWGFLLGLASLLPVLIVLYGLGVHVWDDSRVWSVNKVAEKLGLGLFFSLLIGVGEELLFRGLLLTALRRVLPLSIAVVLSSLYYAALHFLKSTSLIPYAELTPFSGMKLLGEAFGSWLNPDILTALIALLVVGCFLATIRLRWTESLGLCVGCHAAWVWQIKVFRDFFNVNLQSKLLYLVNTYYDGVIGPLVSVWLLLALAGIRFWLSWGKSSPLEV</sequence>
<dbReference type="GO" id="GO:0004175">
    <property type="term" value="F:endopeptidase activity"/>
    <property type="evidence" value="ECO:0007669"/>
    <property type="project" value="UniProtKB-ARBA"/>
</dbReference>
<feature type="transmembrane region" description="Helical" evidence="1">
    <location>
        <begin position="202"/>
        <end position="219"/>
    </location>
</feature>
<name>A0A177N0R7_9GAMM</name>
<dbReference type="OrthoDB" id="7057423at2"/>
<organism evidence="3 4">
    <name type="scientific">Methylomonas koyamae</name>
    <dbReference type="NCBI Taxonomy" id="702114"/>
    <lineage>
        <taxon>Bacteria</taxon>
        <taxon>Pseudomonadati</taxon>
        <taxon>Pseudomonadota</taxon>
        <taxon>Gammaproteobacteria</taxon>
        <taxon>Methylococcales</taxon>
        <taxon>Methylococcaceae</taxon>
        <taxon>Methylomonas</taxon>
    </lineage>
</organism>
<dbReference type="PANTHER" id="PTHR39430">
    <property type="entry name" value="MEMBRANE-ASSOCIATED PROTEASE-RELATED"/>
    <property type="match status" value="1"/>
</dbReference>
<keyword evidence="1" id="KW-1133">Transmembrane helix</keyword>
<dbReference type="InterPro" id="IPR003675">
    <property type="entry name" value="Rce1/LyrA-like_dom"/>
</dbReference>
<dbReference type="STRING" id="702114.A1355_15780"/>
<dbReference type="GO" id="GO:0080120">
    <property type="term" value="P:CAAX-box protein maturation"/>
    <property type="evidence" value="ECO:0007669"/>
    <property type="project" value="UniProtKB-ARBA"/>
</dbReference>
<dbReference type="EMBL" id="LUUK01000230">
    <property type="protein sequence ID" value="OAI11558.1"/>
    <property type="molecule type" value="Genomic_DNA"/>
</dbReference>
<feature type="transmembrane region" description="Helical" evidence="1">
    <location>
        <begin position="41"/>
        <end position="61"/>
    </location>
</feature>
<proteinExistence type="predicted"/>
<dbReference type="AlphaFoldDB" id="A0A177N0R7"/>
<keyword evidence="1" id="KW-0472">Membrane</keyword>
<evidence type="ECO:0000259" key="2">
    <source>
        <dbReference type="Pfam" id="PF02517"/>
    </source>
</evidence>
<evidence type="ECO:0000313" key="3">
    <source>
        <dbReference type="EMBL" id="OAI11558.1"/>
    </source>
</evidence>
<dbReference type="Pfam" id="PF02517">
    <property type="entry name" value="Rce1-like"/>
    <property type="match status" value="1"/>
</dbReference>
<dbReference type="Proteomes" id="UP000077628">
    <property type="component" value="Unassembled WGS sequence"/>
</dbReference>
<evidence type="ECO:0000313" key="4">
    <source>
        <dbReference type="Proteomes" id="UP000077628"/>
    </source>
</evidence>
<protein>
    <submittedName>
        <fullName evidence="3">Abortive infection protein</fullName>
    </submittedName>
</protein>
<keyword evidence="1" id="KW-0812">Transmembrane</keyword>
<comment type="caution">
    <text evidence="3">The sequence shown here is derived from an EMBL/GenBank/DDBJ whole genome shotgun (WGS) entry which is preliminary data.</text>
</comment>
<reference evidence="4" key="1">
    <citation type="submission" date="2016-03" db="EMBL/GenBank/DDBJ databases">
        <authorList>
            <person name="Heylen K."/>
            <person name="De Vos P."/>
            <person name="Vekeman B."/>
        </authorList>
    </citation>
    <scope>NUCLEOTIDE SEQUENCE [LARGE SCALE GENOMIC DNA]</scope>
    <source>
        <strain evidence="4">R-45383</strain>
    </source>
</reference>
<feature type="transmembrane region" description="Helical" evidence="1">
    <location>
        <begin position="150"/>
        <end position="170"/>
    </location>
</feature>
<keyword evidence="4" id="KW-1185">Reference proteome</keyword>